<comment type="caution">
    <text evidence="2">The sequence shown here is derived from an EMBL/GenBank/DDBJ whole genome shotgun (WGS) entry which is preliminary data.</text>
</comment>
<dbReference type="EMBL" id="PUHY01000005">
    <property type="protein sequence ID" value="PQO37698.1"/>
    <property type="molecule type" value="Genomic_DNA"/>
</dbReference>
<evidence type="ECO:0008006" key="4">
    <source>
        <dbReference type="Google" id="ProtNLM"/>
    </source>
</evidence>
<sequence length="360" mass="39117">MFLQIKKVLLFVCLCVGTVVGDDADDFTPACSDATCDCEDSRGGLRFQLFQRDAAIDDYCVPWDYCDDCLAYHQSRAQGCGCCGPTLRGRFGRAQERIGELIDAVIPPSPLPIPLFEGLVEGSGMTLPPELGTGIVFTELNRKVAVSDVRLALNGGTPTSVNRVSVPTTKFHASSQIARIDAWILPFINVYGLVGYTKSTGNVDVVVSDFPTMFSPDATIHVPVELEGPTAGWGITTGVGGKHWFATLDVNKTWTNFSQVESSLTALVISPRVGVPIDLPFFKGEAHLGAMYQDTAQTVDLLINHPALGNGLQVQVDQYEPRQWNFLVGGMWAIDERLMVMVEGGMGGRDYIITGITLRY</sequence>
<dbReference type="RefSeq" id="WP_105328947.1">
    <property type="nucleotide sequence ID" value="NZ_PUHY01000005.1"/>
</dbReference>
<evidence type="ECO:0000313" key="3">
    <source>
        <dbReference type="Proteomes" id="UP000238322"/>
    </source>
</evidence>
<dbReference type="OrthoDB" id="7593840at2"/>
<feature type="signal peptide" evidence="1">
    <location>
        <begin position="1"/>
        <end position="21"/>
    </location>
</feature>
<organism evidence="2 3">
    <name type="scientific">Blastopirellula marina</name>
    <dbReference type="NCBI Taxonomy" id="124"/>
    <lineage>
        <taxon>Bacteria</taxon>
        <taxon>Pseudomonadati</taxon>
        <taxon>Planctomycetota</taxon>
        <taxon>Planctomycetia</taxon>
        <taxon>Pirellulales</taxon>
        <taxon>Pirellulaceae</taxon>
        <taxon>Blastopirellula</taxon>
    </lineage>
</organism>
<name>A0A2S8FZT1_9BACT</name>
<evidence type="ECO:0000313" key="2">
    <source>
        <dbReference type="EMBL" id="PQO37698.1"/>
    </source>
</evidence>
<reference evidence="2 3" key="1">
    <citation type="submission" date="2018-02" db="EMBL/GenBank/DDBJ databases">
        <title>Comparative genomes isolates from brazilian mangrove.</title>
        <authorList>
            <person name="Araujo J.E."/>
            <person name="Taketani R.G."/>
            <person name="Silva M.C.P."/>
            <person name="Loureco M.V."/>
            <person name="Andreote F.D."/>
        </authorList>
    </citation>
    <scope>NUCLEOTIDE SEQUENCE [LARGE SCALE GENOMIC DNA]</scope>
    <source>
        <strain evidence="2 3">Hex-1 MGV</strain>
    </source>
</reference>
<feature type="chain" id="PRO_5015609139" description="Transporter" evidence="1">
    <location>
        <begin position="22"/>
        <end position="360"/>
    </location>
</feature>
<gene>
    <name evidence="2" type="ORF">C5Y83_07060</name>
</gene>
<keyword evidence="1" id="KW-0732">Signal</keyword>
<dbReference type="Proteomes" id="UP000238322">
    <property type="component" value="Unassembled WGS sequence"/>
</dbReference>
<proteinExistence type="predicted"/>
<protein>
    <recommendedName>
        <fullName evidence="4">Transporter</fullName>
    </recommendedName>
</protein>
<dbReference type="AlphaFoldDB" id="A0A2S8FZT1"/>
<accession>A0A2S8FZT1</accession>
<evidence type="ECO:0000256" key="1">
    <source>
        <dbReference type="SAM" id="SignalP"/>
    </source>
</evidence>